<dbReference type="GO" id="GO:0005524">
    <property type="term" value="F:ATP binding"/>
    <property type="evidence" value="ECO:0007669"/>
    <property type="project" value="InterPro"/>
</dbReference>
<dbReference type="Gene3D" id="3.40.50.300">
    <property type="entry name" value="P-loop containing nucleotide triphosphate hydrolases"/>
    <property type="match status" value="1"/>
</dbReference>
<dbReference type="InterPro" id="IPR003959">
    <property type="entry name" value="ATPase_AAA_core"/>
</dbReference>
<dbReference type="RefSeq" id="WP_156622241.1">
    <property type="nucleotide sequence ID" value="NZ_CACRUB010000050.1"/>
</dbReference>
<dbReference type="AlphaFoldDB" id="A0A6N3GR36"/>
<feature type="domain" description="AAA+ ATPase" evidence="1">
    <location>
        <begin position="44"/>
        <end position="318"/>
    </location>
</feature>
<proteinExistence type="predicted"/>
<organism evidence="2">
    <name type="scientific">Flavonifractor plautii</name>
    <name type="common">Fusobacterium plautii</name>
    <dbReference type="NCBI Taxonomy" id="292800"/>
    <lineage>
        <taxon>Bacteria</taxon>
        <taxon>Bacillati</taxon>
        <taxon>Bacillota</taxon>
        <taxon>Clostridia</taxon>
        <taxon>Eubacteriales</taxon>
        <taxon>Oscillospiraceae</taxon>
        <taxon>Flavonifractor</taxon>
    </lineage>
</organism>
<reference evidence="2" key="1">
    <citation type="submission" date="2019-11" db="EMBL/GenBank/DDBJ databases">
        <authorList>
            <person name="Feng L."/>
        </authorList>
    </citation>
    <scope>NUCLEOTIDE SEQUENCE</scope>
    <source>
        <strain evidence="2">FplautiiLFYP42</strain>
    </source>
</reference>
<gene>
    <name evidence="2" type="ORF">FPLFYP42_03311</name>
</gene>
<protein>
    <submittedName>
        <fullName evidence="2">Recombination protein F</fullName>
    </submittedName>
</protein>
<sequence>MDNISKTIQTIEKMLEHHAIKTSLTSLTVHSFRRFEPETTIDFLFPLTVLVGKNGSGKTTIMKMIQTLVNCSSPEEIFFETAIDDGGMENASFSYHFFESEVDCKHVGVNKWNIQGQIPRTLKIIYLNPKTLIGAFEKSFLYDDIGKNPKQAKKVDYVIRQSRKVLQNKQKESGKKKERLLSAETVKLVNEVLQLNLEEVRVIEHKYFSGTWATNVIFSDGIAYSEYNAGSGEFLVALMLDKISRLPENALLLLDEPEVSLHPGAQKRFMQCLLTIIKKKKLQVIMTTHSASIVENLPAKAIVCLRRFDDQIIAEGNLNYQYAFTEIEEGITKKHIIVEDLMAKRILDGIIIAESLGEHIQVDYFPGGADNLKVHTIFTYAKTHITNRFIIFDGDQKPTTEIPDFSEVLEKDKTLIYYKDVLREVVGVKADSIAWGMDANSKSGRKNEDQEKTLLVEYLEFFRDNVRFLPKLIPEDLIFNSDKLQAICGDLPPVDSIDDSKAKLKAVADSTGYDFGNLISILTTSFIKTKNEDYQYILALLKSIIER</sequence>
<dbReference type="Pfam" id="PF13175">
    <property type="entry name" value="AAA_15"/>
    <property type="match status" value="1"/>
</dbReference>
<dbReference type="SUPFAM" id="SSF52540">
    <property type="entry name" value="P-loop containing nucleoside triphosphate hydrolases"/>
    <property type="match status" value="1"/>
</dbReference>
<evidence type="ECO:0000313" key="2">
    <source>
        <dbReference type="EMBL" id="VYU66815.1"/>
    </source>
</evidence>
<dbReference type="SMART" id="SM00382">
    <property type="entry name" value="AAA"/>
    <property type="match status" value="1"/>
</dbReference>
<dbReference type="PANTHER" id="PTHR43581:SF4">
    <property type="entry name" value="ATP_GTP PHOSPHATASE"/>
    <property type="match status" value="1"/>
</dbReference>
<dbReference type="InterPro" id="IPR041685">
    <property type="entry name" value="AAA_GajA/Old/RecF-like"/>
</dbReference>
<evidence type="ECO:0000259" key="1">
    <source>
        <dbReference type="SMART" id="SM00382"/>
    </source>
</evidence>
<name>A0A6N3GR36_FLAPL</name>
<dbReference type="InterPro" id="IPR051396">
    <property type="entry name" value="Bact_Antivir_Def_Nuclease"/>
</dbReference>
<dbReference type="GO" id="GO:0016887">
    <property type="term" value="F:ATP hydrolysis activity"/>
    <property type="evidence" value="ECO:0007669"/>
    <property type="project" value="InterPro"/>
</dbReference>
<dbReference type="EMBL" id="CACRUB010000050">
    <property type="protein sequence ID" value="VYU66815.1"/>
    <property type="molecule type" value="Genomic_DNA"/>
</dbReference>
<accession>A0A6N3GR36</accession>
<dbReference type="InterPro" id="IPR003593">
    <property type="entry name" value="AAA+_ATPase"/>
</dbReference>
<dbReference type="Pfam" id="PF13304">
    <property type="entry name" value="AAA_21"/>
    <property type="match status" value="1"/>
</dbReference>
<dbReference type="InterPro" id="IPR027417">
    <property type="entry name" value="P-loop_NTPase"/>
</dbReference>
<dbReference type="PANTHER" id="PTHR43581">
    <property type="entry name" value="ATP/GTP PHOSPHATASE"/>
    <property type="match status" value="1"/>
</dbReference>
<dbReference type="CDD" id="cd00267">
    <property type="entry name" value="ABC_ATPase"/>
    <property type="match status" value="1"/>
</dbReference>